<feature type="domain" description="ZU5" evidence="2">
    <location>
        <begin position="96"/>
        <end position="234"/>
    </location>
</feature>
<protein>
    <submittedName>
        <fullName evidence="3">PIDD1 protein</fullName>
    </submittedName>
</protein>
<evidence type="ECO:0000256" key="1">
    <source>
        <dbReference type="SAM" id="MobiDB-lite"/>
    </source>
</evidence>
<proteinExistence type="predicted"/>
<dbReference type="EMBL" id="OV696694">
    <property type="protein sequence ID" value="CAH1272882.1"/>
    <property type="molecule type" value="Genomic_DNA"/>
</dbReference>
<evidence type="ECO:0000259" key="2">
    <source>
        <dbReference type="PROSITE" id="PS51145"/>
    </source>
</evidence>
<name>A0A8K0ACN7_BRALA</name>
<gene>
    <name evidence="3" type="primary">PIDD1</name>
    <name evidence="3" type="ORF">BLAG_LOCUS24410</name>
</gene>
<dbReference type="SMART" id="SM00218">
    <property type="entry name" value="ZU5"/>
    <property type="match status" value="1"/>
</dbReference>
<dbReference type="Gene3D" id="2.60.220.30">
    <property type="match status" value="2"/>
</dbReference>
<accession>A0A8K0ACN7</accession>
<feature type="region of interest" description="Disordered" evidence="1">
    <location>
        <begin position="327"/>
        <end position="366"/>
    </location>
</feature>
<sequence>MEEMMEEAKRRMTEEVATHAAQVDSAAWEAMGKMLREVTKATARSVAWEEHDEWHRVMEVMEGLVDEISMATAKSVALEVDEELRLGDTVPDEYNKQFTYRIFAAAPAMQYLDLPAGVRLAIPRGATRVDTSVISAVLNPHGCDQTVALGDEELLVSDILEMRPAGLRFARPVELTIPHALPRFHREKEYVVKTSEDSGRTWRNLSTRSQHQSAQHFATVEVSHFSEFAVVARPLERYHSVGTGLASVLRSSPQTDVEINLPRDCGPQQVGFKVLPVDADTLTCAAAAEDGVSGISGMSHIVRFCKNLLLSSPATVVLPLTPGDRGGRVPLAPGDRGGRVPLTPGDRGGRVPLTPGDRGGRVPLTPGDRGGRVRVLSCDDSGRWEDITNSVEAIVLEGSKVAFRTDQLRAGFAAVSYDILEDPTRTIDVVTKNIRARLVRIVIFKKWREEGVMTARLECVLRDRVEDRISQAELREGFESGTPTPPIVLMEGEQICATFEGRIRPEKGTNSHYGVNFTFHCERPRVLQFYVRLADGGRGAASTVQVYPGRLEGLPPKPPTPVPVPLTRPVVPSLQQTAPAPVVQQAPPSPKTPVQWPKPLATAEITPPVVEQAPPSAKIPVRWPVPLLTAEVTPPTMNPGKGILVGAAPSLSEETKNGGPVFMEVPRVRYNSLIVHMGTCGLK</sequence>
<evidence type="ECO:0000313" key="3">
    <source>
        <dbReference type="EMBL" id="CAH1272882.1"/>
    </source>
</evidence>
<dbReference type="AlphaFoldDB" id="A0A8K0ACN7"/>
<reference evidence="3" key="1">
    <citation type="submission" date="2022-01" db="EMBL/GenBank/DDBJ databases">
        <authorList>
            <person name="Braso-Vives M."/>
        </authorList>
    </citation>
    <scope>NUCLEOTIDE SEQUENCE</scope>
</reference>
<evidence type="ECO:0000313" key="4">
    <source>
        <dbReference type="Proteomes" id="UP000838412"/>
    </source>
</evidence>
<dbReference type="Proteomes" id="UP000838412">
    <property type="component" value="Chromosome 9"/>
</dbReference>
<dbReference type="PROSITE" id="PS51145">
    <property type="entry name" value="ZU5"/>
    <property type="match status" value="1"/>
</dbReference>
<organism evidence="3 4">
    <name type="scientific">Branchiostoma lanceolatum</name>
    <name type="common">Common lancelet</name>
    <name type="synonym">Amphioxus lanceolatum</name>
    <dbReference type="NCBI Taxonomy" id="7740"/>
    <lineage>
        <taxon>Eukaryota</taxon>
        <taxon>Metazoa</taxon>
        <taxon>Chordata</taxon>
        <taxon>Cephalochordata</taxon>
        <taxon>Leptocardii</taxon>
        <taxon>Amphioxiformes</taxon>
        <taxon>Branchiostomatidae</taxon>
        <taxon>Branchiostoma</taxon>
    </lineage>
</organism>
<dbReference type="Pfam" id="PF00791">
    <property type="entry name" value="ZU5"/>
    <property type="match status" value="1"/>
</dbReference>
<dbReference type="OrthoDB" id="1517790at2759"/>
<dbReference type="InterPro" id="IPR000906">
    <property type="entry name" value="ZU5_dom"/>
</dbReference>
<keyword evidence="4" id="KW-1185">Reference proteome</keyword>